<dbReference type="AlphaFoldDB" id="A0A8X6KQP7"/>
<evidence type="ECO:0000313" key="2">
    <source>
        <dbReference type="EMBL" id="GFQ83225.1"/>
    </source>
</evidence>
<gene>
    <name evidence="2" type="ORF">TNCT_149731</name>
</gene>
<dbReference type="Gene3D" id="2.30.42.10">
    <property type="match status" value="1"/>
</dbReference>
<name>A0A8X6KQP7_TRICU</name>
<dbReference type="EMBL" id="BMAO01022630">
    <property type="protein sequence ID" value="GFQ83225.1"/>
    <property type="molecule type" value="Genomic_DNA"/>
</dbReference>
<feature type="non-terminal residue" evidence="2">
    <location>
        <position position="1"/>
    </location>
</feature>
<dbReference type="SUPFAM" id="SSF50156">
    <property type="entry name" value="PDZ domain-like"/>
    <property type="match status" value="1"/>
</dbReference>
<feature type="domain" description="PDZ" evidence="1">
    <location>
        <begin position="1"/>
        <end position="50"/>
    </location>
</feature>
<dbReference type="InterPro" id="IPR001478">
    <property type="entry name" value="PDZ"/>
</dbReference>
<dbReference type="PROSITE" id="PS50106">
    <property type="entry name" value="PDZ"/>
    <property type="match status" value="1"/>
</dbReference>
<evidence type="ECO:0000313" key="3">
    <source>
        <dbReference type="Proteomes" id="UP000887116"/>
    </source>
</evidence>
<reference evidence="2" key="1">
    <citation type="submission" date="2020-07" db="EMBL/GenBank/DDBJ databases">
        <title>Multicomponent nature underlies the extraordinary mechanical properties of spider dragline silk.</title>
        <authorList>
            <person name="Kono N."/>
            <person name="Nakamura H."/>
            <person name="Mori M."/>
            <person name="Yoshida Y."/>
            <person name="Ohtoshi R."/>
            <person name="Malay A.D."/>
            <person name="Moran D.A.P."/>
            <person name="Tomita M."/>
            <person name="Numata K."/>
            <person name="Arakawa K."/>
        </authorList>
    </citation>
    <scope>NUCLEOTIDE SEQUENCE</scope>
</reference>
<sequence length="50" mass="5398">VENGTMCSFYMSPGDAVLQVVGRSTKAMTVERAKNLIKQAGNAVEIIIKK</sequence>
<keyword evidence="3" id="KW-1185">Reference proteome</keyword>
<organism evidence="2 3">
    <name type="scientific">Trichonephila clavata</name>
    <name type="common">Joro spider</name>
    <name type="synonym">Nephila clavata</name>
    <dbReference type="NCBI Taxonomy" id="2740835"/>
    <lineage>
        <taxon>Eukaryota</taxon>
        <taxon>Metazoa</taxon>
        <taxon>Ecdysozoa</taxon>
        <taxon>Arthropoda</taxon>
        <taxon>Chelicerata</taxon>
        <taxon>Arachnida</taxon>
        <taxon>Araneae</taxon>
        <taxon>Araneomorphae</taxon>
        <taxon>Entelegynae</taxon>
        <taxon>Araneoidea</taxon>
        <taxon>Nephilidae</taxon>
        <taxon>Trichonephila</taxon>
    </lineage>
</organism>
<dbReference type="OrthoDB" id="445995at2759"/>
<evidence type="ECO:0000259" key="1">
    <source>
        <dbReference type="PROSITE" id="PS50106"/>
    </source>
</evidence>
<proteinExistence type="predicted"/>
<comment type="caution">
    <text evidence="2">The sequence shown here is derived from an EMBL/GenBank/DDBJ whole genome shotgun (WGS) entry which is preliminary data.</text>
</comment>
<accession>A0A8X6KQP7</accession>
<dbReference type="Proteomes" id="UP000887116">
    <property type="component" value="Unassembled WGS sequence"/>
</dbReference>
<protein>
    <recommendedName>
        <fullName evidence="1">PDZ domain-containing protein</fullName>
    </recommendedName>
</protein>
<dbReference type="InterPro" id="IPR036034">
    <property type="entry name" value="PDZ_sf"/>
</dbReference>